<evidence type="ECO:0000313" key="3">
    <source>
        <dbReference type="EMBL" id="CCO48232.1"/>
    </source>
</evidence>
<organism evidence="3 4">
    <name type="scientific">Vibrio nigripulchritudo SOn1</name>
    <dbReference type="NCBI Taxonomy" id="1238450"/>
    <lineage>
        <taxon>Bacteria</taxon>
        <taxon>Pseudomonadati</taxon>
        <taxon>Pseudomonadota</taxon>
        <taxon>Gammaproteobacteria</taxon>
        <taxon>Vibrionales</taxon>
        <taxon>Vibrionaceae</taxon>
        <taxon>Vibrio</taxon>
    </lineage>
</organism>
<dbReference type="InterPro" id="IPR002201">
    <property type="entry name" value="Glyco_trans_9"/>
</dbReference>
<comment type="caution">
    <text evidence="3">The sequence shown here is derived from an EMBL/GenBank/DDBJ whole genome shotgun (WGS) entry which is preliminary data.</text>
</comment>
<dbReference type="RefSeq" id="WP_022612777.1">
    <property type="nucleotide sequence ID" value="NZ_LK391965.1"/>
</dbReference>
<dbReference type="GO" id="GO:0008713">
    <property type="term" value="F:ADP-heptose-lipopolysaccharide heptosyltransferase activity"/>
    <property type="evidence" value="ECO:0007669"/>
    <property type="project" value="TreeGrafter"/>
</dbReference>
<dbReference type="Gene3D" id="3.40.50.2000">
    <property type="entry name" value="Glycogen Phosphorylase B"/>
    <property type="match status" value="2"/>
</dbReference>
<dbReference type="PANTHER" id="PTHR30160:SF21">
    <property type="entry name" value="LIPOPOLYSACCHARIDE CORE HEPTOSYLTRANSFERASE OPSX"/>
    <property type="match status" value="1"/>
</dbReference>
<dbReference type="InterPro" id="IPR051199">
    <property type="entry name" value="LPS_LOS_Heptosyltrfase"/>
</dbReference>
<dbReference type="AlphaFoldDB" id="A0AAV2VUE3"/>
<dbReference type="GO" id="GO:0009244">
    <property type="term" value="P:lipopolysaccharide core region biosynthetic process"/>
    <property type="evidence" value="ECO:0007669"/>
    <property type="project" value="TreeGrafter"/>
</dbReference>
<name>A0AAV2VUE3_9VIBR</name>
<dbReference type="Proteomes" id="UP000018211">
    <property type="component" value="Unassembled WGS sequence"/>
</dbReference>
<dbReference type="GO" id="GO:0005829">
    <property type="term" value="C:cytosol"/>
    <property type="evidence" value="ECO:0007669"/>
    <property type="project" value="TreeGrafter"/>
</dbReference>
<evidence type="ECO:0000256" key="1">
    <source>
        <dbReference type="ARBA" id="ARBA00022676"/>
    </source>
</evidence>
<accession>A0AAV2VUE3</accession>
<dbReference type="SUPFAM" id="SSF53756">
    <property type="entry name" value="UDP-Glycosyltransferase/glycogen phosphorylase"/>
    <property type="match status" value="1"/>
</dbReference>
<proteinExistence type="predicted"/>
<evidence type="ECO:0000256" key="2">
    <source>
        <dbReference type="ARBA" id="ARBA00022679"/>
    </source>
</evidence>
<dbReference type="PANTHER" id="PTHR30160">
    <property type="entry name" value="TETRAACYLDISACCHARIDE 4'-KINASE-RELATED"/>
    <property type="match status" value="1"/>
</dbReference>
<reference evidence="3 4" key="1">
    <citation type="journal article" date="2013" name="ISME J.">
        <title>Comparative genomics of pathogenic lineages of Vibrio nigripulchritudo identifies virulence-associated traits.</title>
        <authorList>
            <person name="Goudenege D."/>
            <person name="Labreuche Y."/>
            <person name="Krin E."/>
            <person name="Ansquer D."/>
            <person name="Mangenot S."/>
            <person name="Calteau A."/>
            <person name="Medigue C."/>
            <person name="Mazel D."/>
            <person name="Polz M.F."/>
            <person name="Le Roux F."/>
        </authorList>
    </citation>
    <scope>NUCLEOTIDE SEQUENCE [LARGE SCALE GENOMIC DNA]</scope>
    <source>
        <strain evidence="3 4">SOn1</strain>
    </source>
</reference>
<protein>
    <submittedName>
        <fullName evidence="3">Lipopolysaccharide heptosyltransferase I</fullName>
    </submittedName>
</protein>
<sequence length="356" mass="39783">MKNKLVPESICIIRLSALGDVCNAISAVQAIQKHYPSARITWVCGAVEAHLIRLIPNVEVIPFDKNNGIRGYFDIWKKLKDRRFDVLLHMQYALRASFVALGIKAKRKIGFDEDRSKDLQHLFINERIKSSDKKHVLDGMMGFAEAVGVEDITPTWDIQISESDKNWATGQLPESGSNLVIAPATSKAYKNWTTKGNQDLINHALNLGWKVTLIGSPDKTEIALAHDIVNHFEDTQVNNLVGETTISQMIAIIDQADLLVAPDSGPTHIANAMQTPVIGLYAHHNPERTGPYLQLDNVVSVYNEAILEETGKTSDELPWRTRVKDPNAMERITSDMVINRFETVVSRLLPNKKESS</sequence>
<gene>
    <name evidence="3" type="ORF">VIBNISOn1_480031</name>
</gene>
<dbReference type="EMBL" id="CAOF01000140">
    <property type="protein sequence ID" value="CCO48232.1"/>
    <property type="molecule type" value="Genomic_DNA"/>
</dbReference>
<keyword evidence="2" id="KW-0808">Transferase</keyword>
<evidence type="ECO:0000313" key="4">
    <source>
        <dbReference type="Proteomes" id="UP000018211"/>
    </source>
</evidence>
<dbReference type="Pfam" id="PF01075">
    <property type="entry name" value="Glyco_transf_9"/>
    <property type="match status" value="1"/>
</dbReference>
<dbReference type="CDD" id="cd03789">
    <property type="entry name" value="GT9_LPS_heptosyltransferase"/>
    <property type="match status" value="1"/>
</dbReference>
<keyword evidence="1" id="KW-0328">Glycosyltransferase</keyword>